<comment type="similarity">
    <text evidence="6">Belongs to the exbB/tolQ family.</text>
</comment>
<dbReference type="EMBL" id="CP089983">
    <property type="protein sequence ID" value="WXB09076.1"/>
    <property type="molecule type" value="Genomic_DNA"/>
</dbReference>
<evidence type="ECO:0000256" key="4">
    <source>
        <dbReference type="ARBA" id="ARBA00022989"/>
    </source>
</evidence>
<evidence type="ECO:0000256" key="3">
    <source>
        <dbReference type="ARBA" id="ARBA00022692"/>
    </source>
</evidence>
<evidence type="ECO:0000259" key="9">
    <source>
        <dbReference type="Pfam" id="PF01618"/>
    </source>
</evidence>
<feature type="transmembrane region" description="Helical" evidence="8">
    <location>
        <begin position="177"/>
        <end position="198"/>
    </location>
</feature>
<feature type="domain" description="MotA/TolQ/ExbB proton channel" evidence="9">
    <location>
        <begin position="103"/>
        <end position="208"/>
    </location>
</feature>
<evidence type="ECO:0000256" key="8">
    <source>
        <dbReference type="SAM" id="Phobius"/>
    </source>
</evidence>
<dbReference type="Proteomes" id="UP001374803">
    <property type="component" value="Chromosome"/>
</dbReference>
<comment type="subcellular location">
    <subcellularLocation>
        <location evidence="1">Cell membrane</location>
        <topology evidence="1">Multi-pass membrane protein</topology>
    </subcellularLocation>
    <subcellularLocation>
        <location evidence="6">Membrane</location>
        <topology evidence="6">Multi-pass membrane protein</topology>
    </subcellularLocation>
</comment>
<dbReference type="InterPro" id="IPR002898">
    <property type="entry name" value="MotA_ExbB_proton_chnl"/>
</dbReference>
<dbReference type="RefSeq" id="WP_394838748.1">
    <property type="nucleotide sequence ID" value="NZ_CP089929.1"/>
</dbReference>
<evidence type="ECO:0000256" key="6">
    <source>
        <dbReference type="RuleBase" id="RU004057"/>
    </source>
</evidence>
<keyword evidence="6" id="KW-0813">Transport</keyword>
<evidence type="ECO:0000256" key="7">
    <source>
        <dbReference type="SAM" id="MobiDB-lite"/>
    </source>
</evidence>
<keyword evidence="11" id="KW-1185">Reference proteome</keyword>
<evidence type="ECO:0000313" key="11">
    <source>
        <dbReference type="Proteomes" id="UP001374803"/>
    </source>
</evidence>
<dbReference type="PANTHER" id="PTHR30625:SF3">
    <property type="entry name" value="TOL-PAL SYSTEM PROTEIN TOLQ"/>
    <property type="match status" value="1"/>
</dbReference>
<keyword evidence="4 8" id="KW-1133">Transmembrane helix</keyword>
<evidence type="ECO:0000256" key="1">
    <source>
        <dbReference type="ARBA" id="ARBA00004651"/>
    </source>
</evidence>
<dbReference type="Pfam" id="PF01618">
    <property type="entry name" value="MotA_ExbB"/>
    <property type="match status" value="1"/>
</dbReference>
<feature type="transmembrane region" description="Helical" evidence="8">
    <location>
        <begin position="132"/>
        <end position="157"/>
    </location>
</feature>
<accession>A0ABZ2LH24</accession>
<reference evidence="10" key="1">
    <citation type="submission" date="2021-12" db="EMBL/GenBank/DDBJ databases">
        <title>Discovery of the Pendulisporaceae a myxobacterial family with distinct sporulation behavior and unique specialized metabolism.</title>
        <authorList>
            <person name="Garcia R."/>
            <person name="Popoff A."/>
            <person name="Bader C.D."/>
            <person name="Loehr J."/>
            <person name="Walesch S."/>
            <person name="Walt C."/>
            <person name="Boldt J."/>
            <person name="Bunk B."/>
            <person name="Haeckl F.J.F.P.J."/>
            <person name="Gunesch A.P."/>
            <person name="Birkelbach J."/>
            <person name="Nuebel U."/>
            <person name="Pietschmann T."/>
            <person name="Bach T."/>
            <person name="Mueller R."/>
        </authorList>
    </citation>
    <scope>NUCLEOTIDE SEQUENCE</scope>
    <source>
        <strain evidence="10">MSr11367</strain>
    </source>
</reference>
<protein>
    <submittedName>
        <fullName evidence="10">MotA/TolQ/ExbB proton channel family protein</fullName>
    </submittedName>
</protein>
<keyword evidence="2" id="KW-1003">Cell membrane</keyword>
<keyword evidence="6" id="KW-0653">Protein transport</keyword>
<gene>
    <name evidence="10" type="ORF">LVJ94_17805</name>
</gene>
<name>A0ABZ2LH24_9BACT</name>
<evidence type="ECO:0000313" key="10">
    <source>
        <dbReference type="EMBL" id="WXB09076.1"/>
    </source>
</evidence>
<keyword evidence="3 8" id="KW-0812">Transmembrane</keyword>
<dbReference type="InterPro" id="IPR050790">
    <property type="entry name" value="ExbB/TolQ_transport"/>
</dbReference>
<keyword evidence="5 8" id="KW-0472">Membrane</keyword>
<evidence type="ECO:0000256" key="2">
    <source>
        <dbReference type="ARBA" id="ARBA00022475"/>
    </source>
</evidence>
<feature type="transmembrane region" description="Helical" evidence="8">
    <location>
        <begin position="20"/>
        <end position="41"/>
    </location>
</feature>
<evidence type="ECO:0000256" key="5">
    <source>
        <dbReference type="ARBA" id="ARBA00023136"/>
    </source>
</evidence>
<organism evidence="10 11">
    <name type="scientific">Pendulispora rubella</name>
    <dbReference type="NCBI Taxonomy" id="2741070"/>
    <lineage>
        <taxon>Bacteria</taxon>
        <taxon>Pseudomonadati</taxon>
        <taxon>Myxococcota</taxon>
        <taxon>Myxococcia</taxon>
        <taxon>Myxococcales</taxon>
        <taxon>Sorangiineae</taxon>
        <taxon>Pendulisporaceae</taxon>
        <taxon>Pendulispora</taxon>
    </lineage>
</organism>
<sequence>MMSFNPIHLWASMGLMSKIVTSVLLVMALCTITVVVERWVALFRGTRASQRFAAAAGAALNAREFEKLVVLSDEIAQAPLSRLVGATVKRYLRARIDGVHEAEGLTPIELAKREGARQTEELGADLRRGMGMLATIGSISPFVGLLGTVVGIITAFQGIASTGSGGLGAVSGGIAEALVETALGLMVAIPSVMIFNFLSNKIARMEGALQRSLGELIDEMETHQDREASGRRFARQNDAQAAE</sequence>
<proteinExistence type="inferred from homology"/>
<feature type="region of interest" description="Disordered" evidence="7">
    <location>
        <begin position="224"/>
        <end position="243"/>
    </location>
</feature>
<dbReference type="PANTHER" id="PTHR30625">
    <property type="entry name" value="PROTEIN TOLQ"/>
    <property type="match status" value="1"/>
</dbReference>